<dbReference type="EC" id="3.1.1.3" evidence="6"/>
<feature type="chain" id="PRO_5028153871" description="Endothelial lipase" evidence="25">
    <location>
        <begin position="20"/>
        <end position="504"/>
    </location>
</feature>
<dbReference type="InterPro" id="IPR001024">
    <property type="entry name" value="PLAT/LH2_dom"/>
</dbReference>
<keyword evidence="22" id="KW-0479">Metal-binding</keyword>
<dbReference type="GO" id="GO:0004465">
    <property type="term" value="F:lipoprotein lipase activity"/>
    <property type="evidence" value="ECO:0007669"/>
    <property type="project" value="InterPro"/>
</dbReference>
<dbReference type="CDD" id="cd00707">
    <property type="entry name" value="Pancreat_lipase_like"/>
    <property type="match status" value="1"/>
</dbReference>
<feature type="active site" description="Nucleophile" evidence="21">
    <location>
        <position position="173"/>
    </location>
</feature>
<evidence type="ECO:0000256" key="14">
    <source>
        <dbReference type="ARBA" id="ARBA00023180"/>
    </source>
</evidence>
<dbReference type="PRINTS" id="PR00821">
    <property type="entry name" value="TAGLIPASE"/>
</dbReference>
<dbReference type="InterPro" id="IPR033906">
    <property type="entry name" value="Lipase_N"/>
</dbReference>
<dbReference type="PIRSF" id="PIRSF000865">
    <property type="entry name" value="Lipoprotein_lipase_LIPH"/>
    <property type="match status" value="1"/>
</dbReference>
<feature type="binding site" evidence="22">
    <location>
        <position position="211"/>
    </location>
    <ligand>
        <name>Ca(2+)</name>
        <dbReference type="ChEBI" id="CHEBI:29108"/>
    </ligand>
</feature>
<dbReference type="Proteomes" id="UP000515140">
    <property type="component" value="Unplaced"/>
</dbReference>
<dbReference type="SUPFAM" id="SSF49723">
    <property type="entry name" value="Lipase/lipooxygenase domain (PLAT/LH2 domain)"/>
    <property type="match status" value="1"/>
</dbReference>
<evidence type="ECO:0000256" key="24">
    <source>
        <dbReference type="RuleBase" id="RU004262"/>
    </source>
</evidence>
<keyword evidence="12" id="KW-0443">Lipid metabolism</keyword>
<comment type="catalytic activity">
    <reaction evidence="16">
        <text>1,2-dihexadecanoyl-sn-glycero-3-phosphocholine + H2O = hexadecanoyl-sn-glycero-3-phosphocholine + hexadecanoate + H(+)</text>
        <dbReference type="Rhea" id="RHEA:41384"/>
        <dbReference type="ChEBI" id="CHEBI:7896"/>
        <dbReference type="ChEBI" id="CHEBI:15377"/>
        <dbReference type="ChEBI" id="CHEBI:15378"/>
        <dbReference type="ChEBI" id="CHEBI:64563"/>
        <dbReference type="ChEBI" id="CHEBI:72999"/>
    </reaction>
    <physiologicalReaction direction="left-to-right" evidence="16">
        <dbReference type="Rhea" id="RHEA:41385"/>
    </physiologicalReaction>
</comment>
<dbReference type="GO" id="GO:0008970">
    <property type="term" value="F:phospholipase A1 activity"/>
    <property type="evidence" value="ECO:0007669"/>
    <property type="project" value="UniProtKB-EC"/>
</dbReference>
<dbReference type="FunFam" id="2.60.60.20:FF:000014">
    <property type="entry name" value="Endothelial lipase"/>
    <property type="match status" value="1"/>
</dbReference>
<dbReference type="FunFam" id="3.40.50.1820:FF:000109">
    <property type="entry name" value="Lipase, endothelial"/>
    <property type="match status" value="1"/>
</dbReference>
<evidence type="ECO:0000256" key="22">
    <source>
        <dbReference type="PIRSR" id="PIRSR000865-2"/>
    </source>
</evidence>
<comment type="catalytic activity">
    <reaction evidence="18">
        <text>1,2,3-tri-(9Z-octadecenoyl)-glycerol + H2O = di-(9Z)-octadecenoylglycerol + (9Z)-octadecenoate + H(+)</text>
        <dbReference type="Rhea" id="RHEA:38575"/>
        <dbReference type="ChEBI" id="CHEBI:15377"/>
        <dbReference type="ChEBI" id="CHEBI:15378"/>
        <dbReference type="ChEBI" id="CHEBI:30823"/>
        <dbReference type="ChEBI" id="CHEBI:53753"/>
        <dbReference type="ChEBI" id="CHEBI:75945"/>
    </reaction>
    <physiologicalReaction direction="left-to-right" evidence="18">
        <dbReference type="Rhea" id="RHEA:38576"/>
    </physiologicalReaction>
</comment>
<evidence type="ECO:0000256" key="16">
    <source>
        <dbReference type="ARBA" id="ARBA00047668"/>
    </source>
</evidence>
<accession>A0A6P5K9I0</accession>
<dbReference type="PANTHER" id="PTHR11610">
    <property type="entry name" value="LIPASE"/>
    <property type="match status" value="1"/>
</dbReference>
<feature type="active site" description="Charge relay system" evidence="21">
    <location>
        <position position="278"/>
    </location>
</feature>
<keyword evidence="9 25" id="KW-0732">Signal</keyword>
<dbReference type="InterPro" id="IPR029058">
    <property type="entry name" value="AB_hydrolase_fold"/>
</dbReference>
<dbReference type="GO" id="GO:0005615">
    <property type="term" value="C:extracellular space"/>
    <property type="evidence" value="ECO:0007669"/>
    <property type="project" value="TreeGrafter"/>
</dbReference>
<sequence length="504" mass="57222">MRSFISVLCLWSLYCSVAAGNTDPDGPEGLLKDKNLTEHTQSNTVHPPAKPSVRFNIRTSKDPEHEGCYLSRGHDQHLKDCGFNTTAKTFFIIHGWTMSGMFENWLFKLVSALQMREQDANVVVVDWLPLAHQLYTDAVNNSREVGSKIAKMLDWLQEKEHFSLENVHLIGYSLGAHVAGYAGNFVQGTIGRITGLDPAGPMFEGADIDKRLSPDDAYFVDVLHTYTRSFGLSIGIQMPVGHIDVYPNGGDYQPGCGLNDVLGSIAYGTITEVMKCEHERAVHLFVDSLVNQDKQSFAFQCTDSNRFKKGICLSCRKNRCNSIGYNAKKIRHKRNSKMYLKTRAGMPFKVYHYQMKIHVFSYKTMGETEPSFYVTLYGTNTDSQSLPLEIVEQIDLNATNTFLVYTEEDMGDLLKIKLSWEGTSQSWYNLWKELRSYLSKPHNPVRELHIRRIRVKSGETQQKLTFCAEDPEQTSISPGKDLWFTKCRDGWRIKNQTSSAMDVL</sequence>
<keyword evidence="8" id="KW-0358">Heparin-binding</keyword>
<gene>
    <name evidence="28" type="primary">LIPG</name>
</gene>
<evidence type="ECO:0000256" key="20">
    <source>
        <dbReference type="ARBA" id="ARBA00074427"/>
    </source>
</evidence>
<evidence type="ECO:0000256" key="15">
    <source>
        <dbReference type="ARBA" id="ARBA00031180"/>
    </source>
</evidence>
<dbReference type="EC" id="3.1.1.32" evidence="5"/>
<evidence type="ECO:0000256" key="12">
    <source>
        <dbReference type="ARBA" id="ARBA00023098"/>
    </source>
</evidence>
<feature type="binding site" evidence="22">
    <location>
        <position position="216"/>
    </location>
    <ligand>
        <name>Ca(2+)</name>
        <dbReference type="ChEBI" id="CHEBI:29108"/>
    </ligand>
</feature>
<dbReference type="InterPro" id="IPR002330">
    <property type="entry name" value="Lipo_Lipase"/>
</dbReference>
<evidence type="ECO:0000256" key="17">
    <source>
        <dbReference type="ARBA" id="ARBA00048377"/>
    </source>
</evidence>
<dbReference type="PROSITE" id="PS50095">
    <property type="entry name" value="PLAT"/>
    <property type="match status" value="1"/>
</dbReference>
<keyword evidence="13" id="KW-1015">Disulfide bond</keyword>
<evidence type="ECO:0000256" key="2">
    <source>
        <dbReference type="ARBA" id="ARBA00001024"/>
    </source>
</evidence>
<protein>
    <recommendedName>
        <fullName evidence="20">Endothelial lipase</fullName>
        <ecNumber evidence="6">3.1.1.3</ecNumber>
        <ecNumber evidence="5">3.1.1.32</ecNumber>
    </recommendedName>
    <alternativeName>
        <fullName evidence="15">Phospholipase A1</fullName>
    </alternativeName>
</protein>
<comment type="catalytic activity">
    <reaction evidence="2">
        <text>a triacylglycerol + H2O = a diacylglycerol + a fatty acid + H(+)</text>
        <dbReference type="Rhea" id="RHEA:12044"/>
        <dbReference type="ChEBI" id="CHEBI:15377"/>
        <dbReference type="ChEBI" id="CHEBI:15378"/>
        <dbReference type="ChEBI" id="CHEBI:17855"/>
        <dbReference type="ChEBI" id="CHEBI:18035"/>
        <dbReference type="ChEBI" id="CHEBI:28868"/>
        <dbReference type="EC" id="3.1.1.3"/>
    </reaction>
</comment>
<evidence type="ECO:0000256" key="10">
    <source>
        <dbReference type="ARBA" id="ARBA00022801"/>
    </source>
</evidence>
<comment type="function">
    <text evidence="19">Exerts both phospholipase and triglyceride lipase activities. More active as a phospholipase than a triglyceride lipase. Hydrolyzes triglycerides, both with short-chain fatty acyl groups (tributyrin) and long-chain fatty acyl groups (triolein) with similar levels of activity toward both types of substrates. Hydrolyzes high density lipoproteins (HDL) more efficiently than other lipoproteins.</text>
</comment>
<evidence type="ECO:0000313" key="28">
    <source>
        <dbReference type="RefSeq" id="XP_020841487.1"/>
    </source>
</evidence>
<dbReference type="Pfam" id="PF01477">
    <property type="entry name" value="PLAT"/>
    <property type="match status" value="1"/>
</dbReference>
<dbReference type="InterPro" id="IPR036392">
    <property type="entry name" value="PLAT/LH2_dom_sf"/>
</dbReference>
<dbReference type="PRINTS" id="PR00822">
    <property type="entry name" value="LIPOLIPASE"/>
</dbReference>
<evidence type="ECO:0000256" key="4">
    <source>
        <dbReference type="ARBA" id="ARBA00010701"/>
    </source>
</evidence>
<keyword evidence="14" id="KW-0325">Glycoprotein</keyword>
<evidence type="ECO:0000256" key="23">
    <source>
        <dbReference type="PROSITE-ProRule" id="PRU00152"/>
    </source>
</evidence>
<evidence type="ECO:0000256" key="11">
    <source>
        <dbReference type="ARBA" id="ARBA00022963"/>
    </source>
</evidence>
<dbReference type="GO" id="GO:0046872">
    <property type="term" value="F:metal ion binding"/>
    <property type="evidence" value="ECO:0007669"/>
    <property type="project" value="UniProtKB-KW"/>
</dbReference>
<dbReference type="Gene3D" id="2.60.60.20">
    <property type="entry name" value="PLAT/LH2 domain"/>
    <property type="match status" value="1"/>
</dbReference>
<evidence type="ECO:0000256" key="7">
    <source>
        <dbReference type="ARBA" id="ARBA00022525"/>
    </source>
</evidence>
<feature type="active site" description="Charge relay system" evidence="21">
    <location>
        <position position="197"/>
    </location>
</feature>
<dbReference type="InterPro" id="IPR013818">
    <property type="entry name" value="Lipase"/>
</dbReference>
<keyword evidence="7" id="KW-0964">Secreted</keyword>
<evidence type="ECO:0000259" key="26">
    <source>
        <dbReference type="PROSITE" id="PS50095"/>
    </source>
</evidence>
<organism evidence="27 28">
    <name type="scientific">Phascolarctos cinereus</name>
    <name type="common">Koala</name>
    <dbReference type="NCBI Taxonomy" id="38626"/>
    <lineage>
        <taxon>Eukaryota</taxon>
        <taxon>Metazoa</taxon>
        <taxon>Chordata</taxon>
        <taxon>Craniata</taxon>
        <taxon>Vertebrata</taxon>
        <taxon>Euteleostomi</taxon>
        <taxon>Mammalia</taxon>
        <taxon>Metatheria</taxon>
        <taxon>Diprotodontia</taxon>
        <taxon>Phascolarctidae</taxon>
        <taxon>Phascolarctos</taxon>
    </lineage>
</organism>
<dbReference type="SUPFAM" id="SSF53474">
    <property type="entry name" value="alpha/beta-Hydrolases"/>
    <property type="match status" value="1"/>
</dbReference>
<keyword evidence="22" id="KW-0106">Calcium</keyword>
<evidence type="ECO:0000256" key="25">
    <source>
        <dbReference type="SAM" id="SignalP"/>
    </source>
</evidence>
<comment type="catalytic activity">
    <reaction evidence="1">
        <text>a 1,2-diacyl-sn-glycero-3-phosphocholine + H2O = a 2-acyl-sn-glycero-3-phosphocholine + a fatty acid + H(+)</text>
        <dbReference type="Rhea" id="RHEA:18689"/>
        <dbReference type="ChEBI" id="CHEBI:15377"/>
        <dbReference type="ChEBI" id="CHEBI:15378"/>
        <dbReference type="ChEBI" id="CHEBI:28868"/>
        <dbReference type="ChEBI" id="CHEBI:57643"/>
        <dbReference type="ChEBI" id="CHEBI:57875"/>
        <dbReference type="EC" id="3.1.1.32"/>
    </reaction>
</comment>
<feature type="domain" description="PLAT" evidence="26">
    <location>
        <begin position="351"/>
        <end position="486"/>
    </location>
</feature>
<dbReference type="SMART" id="SM00308">
    <property type="entry name" value="LH2"/>
    <property type="match status" value="1"/>
</dbReference>
<feature type="signal peptide" evidence="25">
    <location>
        <begin position="1"/>
        <end position="19"/>
    </location>
</feature>
<dbReference type="OMA" id="QMPVGHV"/>
<proteinExistence type="inferred from homology"/>
<dbReference type="PANTHER" id="PTHR11610:SF13">
    <property type="entry name" value="ENDOTHELIAL LIPASE"/>
    <property type="match status" value="1"/>
</dbReference>
<dbReference type="GeneID" id="110207992"/>
<dbReference type="AlphaFoldDB" id="A0A6P5K9I0"/>
<evidence type="ECO:0000313" key="27">
    <source>
        <dbReference type="Proteomes" id="UP000515140"/>
    </source>
</evidence>
<evidence type="ECO:0000256" key="6">
    <source>
        <dbReference type="ARBA" id="ARBA00013279"/>
    </source>
</evidence>
<dbReference type="CTD" id="9388"/>
<dbReference type="InterPro" id="IPR000734">
    <property type="entry name" value="TAG_lipase"/>
</dbReference>
<evidence type="ECO:0000256" key="19">
    <source>
        <dbReference type="ARBA" id="ARBA00054553"/>
    </source>
</evidence>
<evidence type="ECO:0000256" key="8">
    <source>
        <dbReference type="ARBA" id="ARBA00022674"/>
    </source>
</evidence>
<reference evidence="28" key="1">
    <citation type="submission" date="2025-08" db="UniProtKB">
        <authorList>
            <consortium name="RefSeq"/>
        </authorList>
    </citation>
    <scope>IDENTIFICATION</scope>
    <source>
        <tissue evidence="28">Spleen</tissue>
    </source>
</reference>
<keyword evidence="27" id="KW-1185">Reference proteome</keyword>
<dbReference type="InterPro" id="IPR016272">
    <property type="entry name" value="Lipase_LIPH"/>
</dbReference>
<evidence type="ECO:0000256" key="5">
    <source>
        <dbReference type="ARBA" id="ARBA00013179"/>
    </source>
</evidence>
<comment type="caution">
    <text evidence="23">Lacks conserved residue(s) required for the propagation of feature annotation.</text>
</comment>
<evidence type="ECO:0000256" key="1">
    <source>
        <dbReference type="ARBA" id="ARBA00000111"/>
    </source>
</evidence>
<name>A0A6P5K9I0_PHACI</name>
<dbReference type="Pfam" id="PF00151">
    <property type="entry name" value="Lipase"/>
    <property type="match status" value="1"/>
</dbReference>
<dbReference type="CDD" id="cd01758">
    <property type="entry name" value="PLAT_LPL"/>
    <property type="match status" value="1"/>
</dbReference>
<comment type="subcellular location">
    <subcellularLocation>
        <location evidence="3">Secreted</location>
    </subcellularLocation>
</comment>
<dbReference type="GO" id="GO:0016042">
    <property type="term" value="P:lipid catabolic process"/>
    <property type="evidence" value="ECO:0007669"/>
    <property type="project" value="UniProtKB-KW"/>
</dbReference>
<keyword evidence="11" id="KW-0442">Lipid degradation</keyword>
<evidence type="ECO:0000256" key="9">
    <source>
        <dbReference type="ARBA" id="ARBA00022729"/>
    </source>
</evidence>
<comment type="similarity">
    <text evidence="4 24">Belongs to the AB hydrolase superfamily. Lipase family.</text>
</comment>
<dbReference type="Gene3D" id="3.40.50.1820">
    <property type="entry name" value="alpha/beta hydrolase"/>
    <property type="match status" value="1"/>
</dbReference>
<keyword evidence="10" id="KW-0378">Hydrolase</keyword>
<evidence type="ECO:0000256" key="3">
    <source>
        <dbReference type="ARBA" id="ARBA00004613"/>
    </source>
</evidence>
<dbReference type="RefSeq" id="XP_020841487.1">
    <property type="nucleotide sequence ID" value="XM_020985828.1"/>
</dbReference>
<dbReference type="GO" id="GO:0008201">
    <property type="term" value="F:heparin binding"/>
    <property type="evidence" value="ECO:0007669"/>
    <property type="project" value="UniProtKB-KW"/>
</dbReference>
<evidence type="ECO:0000256" key="21">
    <source>
        <dbReference type="PIRSR" id="PIRSR000865-1"/>
    </source>
</evidence>
<evidence type="ECO:0000256" key="13">
    <source>
        <dbReference type="ARBA" id="ARBA00023157"/>
    </source>
</evidence>
<evidence type="ECO:0000256" key="18">
    <source>
        <dbReference type="ARBA" id="ARBA00048386"/>
    </source>
</evidence>
<comment type="catalytic activity">
    <reaction evidence="17">
        <text>1,2,3-tributanoylglycerol + H2O = dibutanoylglycerol + butanoate + H(+)</text>
        <dbReference type="Rhea" id="RHEA:40475"/>
        <dbReference type="ChEBI" id="CHEBI:15377"/>
        <dbReference type="ChEBI" id="CHEBI:15378"/>
        <dbReference type="ChEBI" id="CHEBI:17968"/>
        <dbReference type="ChEBI" id="CHEBI:35020"/>
        <dbReference type="ChEBI" id="CHEBI:76478"/>
    </reaction>
    <physiologicalReaction direction="left-to-right" evidence="17">
        <dbReference type="Rhea" id="RHEA:40476"/>
    </physiologicalReaction>
</comment>